<evidence type="ECO:0000313" key="6">
    <source>
        <dbReference type="Proteomes" id="UP000638848"/>
    </source>
</evidence>
<dbReference type="InterPro" id="IPR050204">
    <property type="entry name" value="AraC_XylS_family_regulators"/>
</dbReference>
<reference evidence="5" key="1">
    <citation type="journal article" date="2014" name="Int. J. Syst. Evol. Microbiol.">
        <title>Complete genome sequence of Corynebacterium casei LMG S-19264T (=DSM 44701T), isolated from a smear-ripened cheese.</title>
        <authorList>
            <consortium name="US DOE Joint Genome Institute (JGI-PGF)"/>
            <person name="Walter F."/>
            <person name="Albersmeier A."/>
            <person name="Kalinowski J."/>
            <person name="Ruckert C."/>
        </authorList>
    </citation>
    <scope>NUCLEOTIDE SEQUENCE</scope>
    <source>
        <strain evidence="5">CGMCC 1.12187</strain>
    </source>
</reference>
<organism evidence="5 6">
    <name type="scientific">Kocuria dechangensis</name>
    <dbReference type="NCBI Taxonomy" id="1176249"/>
    <lineage>
        <taxon>Bacteria</taxon>
        <taxon>Bacillati</taxon>
        <taxon>Actinomycetota</taxon>
        <taxon>Actinomycetes</taxon>
        <taxon>Micrococcales</taxon>
        <taxon>Micrococcaceae</taxon>
        <taxon>Kocuria</taxon>
    </lineage>
</organism>
<keyword evidence="6" id="KW-1185">Reference proteome</keyword>
<keyword evidence="2" id="KW-0238">DNA-binding</keyword>
<proteinExistence type="predicted"/>
<dbReference type="SUPFAM" id="SSF46689">
    <property type="entry name" value="Homeodomain-like"/>
    <property type="match status" value="1"/>
</dbReference>
<dbReference type="SMART" id="SM00342">
    <property type="entry name" value="HTH_ARAC"/>
    <property type="match status" value="1"/>
</dbReference>
<dbReference type="InterPro" id="IPR018060">
    <property type="entry name" value="HTH_AraC"/>
</dbReference>
<dbReference type="InterPro" id="IPR009057">
    <property type="entry name" value="Homeodomain-like_sf"/>
</dbReference>
<evidence type="ECO:0000256" key="1">
    <source>
        <dbReference type="ARBA" id="ARBA00023015"/>
    </source>
</evidence>
<comment type="caution">
    <text evidence="5">The sequence shown here is derived from an EMBL/GenBank/DDBJ whole genome shotgun (WGS) entry which is preliminary data.</text>
</comment>
<dbReference type="Proteomes" id="UP000638848">
    <property type="component" value="Unassembled WGS sequence"/>
</dbReference>
<dbReference type="PROSITE" id="PS01124">
    <property type="entry name" value="HTH_ARAC_FAMILY_2"/>
    <property type="match status" value="1"/>
</dbReference>
<dbReference type="EMBL" id="BMEQ01000002">
    <property type="protein sequence ID" value="GGG46866.1"/>
    <property type="molecule type" value="Genomic_DNA"/>
</dbReference>
<reference evidence="5" key="2">
    <citation type="submission" date="2020-09" db="EMBL/GenBank/DDBJ databases">
        <authorList>
            <person name="Sun Q."/>
            <person name="Zhou Y."/>
        </authorList>
    </citation>
    <scope>NUCLEOTIDE SEQUENCE</scope>
    <source>
        <strain evidence="5">CGMCC 1.12187</strain>
    </source>
</reference>
<dbReference type="PRINTS" id="PR00032">
    <property type="entry name" value="HTHARAC"/>
</dbReference>
<evidence type="ECO:0000313" key="5">
    <source>
        <dbReference type="EMBL" id="GGG46866.1"/>
    </source>
</evidence>
<dbReference type="Pfam" id="PF14525">
    <property type="entry name" value="AraC_binding_2"/>
    <property type="match status" value="1"/>
</dbReference>
<sequence>MAPTPTGREDHSAGPVLVESIQDWSRLASRSFVPLQCTTAAARTFRAGLESREAGSLHVTHLRFGPHVVERVPGAPEDAGGGRFKVNLQLEGRCVVEQAGRRSVLGPGDVTLYDTSSPYRLDFAEDSRLLVLMFDHGVLDLPPAAVGQLRACRIGPEGPVHAMVASFLASMADHMAGLTGMNGQRLGNSALDLLTTSFNLELDEQVAASAYEKDRLRAAVHDWVEAHLSQPDLDPPTIARAHYISVRRLHQVFQEEGTTVSAWIRTRRLERCRRALEDPMSAGVPVARIAARWGFTDGAHFSRVFKAAYGISPSQARARALALRGPGAAPAQERSA</sequence>
<name>A0A917GHU2_9MICC</name>
<keyword evidence="3" id="KW-0804">Transcription</keyword>
<dbReference type="PANTHER" id="PTHR46796:SF6">
    <property type="entry name" value="ARAC SUBFAMILY"/>
    <property type="match status" value="1"/>
</dbReference>
<dbReference type="AlphaFoldDB" id="A0A917GHU2"/>
<dbReference type="PANTHER" id="PTHR46796">
    <property type="entry name" value="HTH-TYPE TRANSCRIPTIONAL ACTIVATOR RHAS-RELATED"/>
    <property type="match status" value="1"/>
</dbReference>
<dbReference type="Pfam" id="PF12833">
    <property type="entry name" value="HTH_18"/>
    <property type="match status" value="1"/>
</dbReference>
<gene>
    <name evidence="5" type="ORF">GCM10011374_06560</name>
</gene>
<dbReference type="GO" id="GO:0003700">
    <property type="term" value="F:DNA-binding transcription factor activity"/>
    <property type="evidence" value="ECO:0007669"/>
    <property type="project" value="InterPro"/>
</dbReference>
<dbReference type="Gene3D" id="1.10.10.60">
    <property type="entry name" value="Homeodomain-like"/>
    <property type="match status" value="1"/>
</dbReference>
<keyword evidence="1" id="KW-0805">Transcription regulation</keyword>
<protein>
    <submittedName>
        <fullName evidence="5">AraC family transcriptional regulator</fullName>
    </submittedName>
</protein>
<evidence type="ECO:0000256" key="3">
    <source>
        <dbReference type="ARBA" id="ARBA00023163"/>
    </source>
</evidence>
<evidence type="ECO:0000259" key="4">
    <source>
        <dbReference type="PROSITE" id="PS01124"/>
    </source>
</evidence>
<dbReference type="GO" id="GO:0043565">
    <property type="term" value="F:sequence-specific DNA binding"/>
    <property type="evidence" value="ECO:0007669"/>
    <property type="project" value="InterPro"/>
</dbReference>
<feature type="domain" description="HTH araC/xylS-type" evidence="4">
    <location>
        <begin position="218"/>
        <end position="319"/>
    </location>
</feature>
<dbReference type="RefSeq" id="WP_188534393.1">
    <property type="nucleotide sequence ID" value="NZ_BMEQ01000002.1"/>
</dbReference>
<dbReference type="InterPro" id="IPR035418">
    <property type="entry name" value="AraC-bd_2"/>
</dbReference>
<evidence type="ECO:0000256" key="2">
    <source>
        <dbReference type="ARBA" id="ARBA00023125"/>
    </source>
</evidence>
<accession>A0A917GHU2</accession>
<dbReference type="InterPro" id="IPR020449">
    <property type="entry name" value="Tscrpt_reg_AraC-type_HTH"/>
</dbReference>